<evidence type="ECO:0000313" key="2">
    <source>
        <dbReference type="Proteomes" id="UP001275436"/>
    </source>
</evidence>
<sequence>MTRKISFLTVFFCIILLIGCSSNLTGYIVGIEDNDIYFLDGITQEEYKEYQDKSIQQLLDDNNSLIVLNYDGNEELELGDYVKVKLDGNIMTSYPEQANAKDITIVQE</sequence>
<dbReference type="PROSITE" id="PS51257">
    <property type="entry name" value="PROKAR_LIPOPROTEIN"/>
    <property type="match status" value="1"/>
</dbReference>
<dbReference type="InterPro" id="IPR021598">
    <property type="entry name" value="DUF3221"/>
</dbReference>
<dbReference type="EMBL" id="BSKO01000001">
    <property type="protein sequence ID" value="GLO66377.1"/>
    <property type="molecule type" value="Genomic_DNA"/>
</dbReference>
<evidence type="ECO:0000313" key="1">
    <source>
        <dbReference type="EMBL" id="GLO66377.1"/>
    </source>
</evidence>
<dbReference type="Gene3D" id="2.40.50.140">
    <property type="entry name" value="Nucleic acid-binding proteins"/>
    <property type="match status" value="1"/>
</dbReference>
<reference evidence="1 2" key="1">
    <citation type="submission" date="2023-02" db="EMBL/GenBank/DDBJ databases">
        <title>Oceanobacillus kimchii IFOP_LL358 isolated form Alexandrium catenella lab strain.</title>
        <authorList>
            <person name="Gajardo G."/>
            <person name="Ueki S."/>
            <person name="Maruyama F."/>
        </authorList>
    </citation>
    <scope>NUCLEOTIDE SEQUENCE [LARGE SCALE GENOMIC DNA]</scope>
    <source>
        <strain evidence="1 2">IFOP_LL358</strain>
    </source>
</reference>
<dbReference type="Proteomes" id="UP001275436">
    <property type="component" value="Unassembled WGS sequence"/>
</dbReference>
<keyword evidence="2" id="KW-1185">Reference proteome</keyword>
<dbReference type="Pfam" id="PF11518">
    <property type="entry name" value="DUF3221"/>
    <property type="match status" value="1"/>
</dbReference>
<dbReference type="InterPro" id="IPR012340">
    <property type="entry name" value="NA-bd_OB-fold"/>
</dbReference>
<comment type="caution">
    <text evidence="1">The sequence shown here is derived from an EMBL/GenBank/DDBJ whole genome shotgun (WGS) entry which is preliminary data.</text>
</comment>
<organism evidence="1 2">
    <name type="scientific">Oceanobacillus kimchii</name>
    <dbReference type="NCBI Taxonomy" id="746691"/>
    <lineage>
        <taxon>Bacteria</taxon>
        <taxon>Bacillati</taxon>
        <taxon>Bacillota</taxon>
        <taxon>Bacilli</taxon>
        <taxon>Bacillales</taxon>
        <taxon>Bacillaceae</taxon>
        <taxon>Oceanobacillus</taxon>
    </lineage>
</organism>
<protein>
    <recommendedName>
        <fullName evidence="3">DUF3221 domain-containing protein</fullName>
    </recommendedName>
</protein>
<accession>A0ABQ5TJN2</accession>
<gene>
    <name evidence="1" type="ORF">MACH08_21610</name>
</gene>
<name>A0ABQ5TJN2_9BACI</name>
<evidence type="ECO:0008006" key="3">
    <source>
        <dbReference type="Google" id="ProtNLM"/>
    </source>
</evidence>
<dbReference type="RefSeq" id="WP_017796841.1">
    <property type="nucleotide sequence ID" value="NZ_BSKO01000001.1"/>
</dbReference>
<proteinExistence type="predicted"/>